<protein>
    <submittedName>
        <fullName evidence="1">Uncharacterized protein</fullName>
    </submittedName>
</protein>
<dbReference type="Gramene" id="TuG1812G0700002567.01.T01">
    <property type="protein sequence ID" value="TuG1812G0700002567.01.T01.cds377797"/>
    <property type="gene ID" value="TuG1812G0700002567.01"/>
</dbReference>
<sequence>MIAPIQNGLINYNATRAACMLILAAEVDGLEGLVQAAEDGLVAPPLGVGRRDEVRVQLVPGARHGDEAVRAGASHLVLVVHLPVRVLPLRRCHVVRRRDLVLQPDVREGEVVEHGADGGQLAEPGEEGEVLPLGALARVEELAVRAVGALLHL</sequence>
<gene>
    <name evidence="1" type="primary">LOC125522077</name>
</gene>
<reference evidence="1" key="2">
    <citation type="submission" date="2018-03" db="EMBL/GenBank/DDBJ databases">
        <title>The Triticum urartu genome reveals the dynamic nature of wheat genome evolution.</title>
        <authorList>
            <person name="Ling H."/>
            <person name="Ma B."/>
            <person name="Shi X."/>
            <person name="Liu H."/>
            <person name="Dong L."/>
            <person name="Sun H."/>
            <person name="Cao Y."/>
            <person name="Gao Q."/>
            <person name="Zheng S."/>
            <person name="Li Y."/>
            <person name="Yu Y."/>
            <person name="Du H."/>
            <person name="Qi M."/>
            <person name="Li Y."/>
            <person name="Yu H."/>
            <person name="Cui Y."/>
            <person name="Wang N."/>
            <person name="Chen C."/>
            <person name="Wu H."/>
            <person name="Zhao Y."/>
            <person name="Zhang J."/>
            <person name="Li Y."/>
            <person name="Zhou W."/>
            <person name="Zhang B."/>
            <person name="Hu W."/>
            <person name="Eijk M."/>
            <person name="Tang J."/>
            <person name="Witsenboer H."/>
            <person name="Zhao S."/>
            <person name="Li Z."/>
            <person name="Zhang A."/>
            <person name="Wang D."/>
            <person name="Liang C."/>
        </authorList>
    </citation>
    <scope>NUCLEOTIDE SEQUENCE [LARGE SCALE GENOMIC DNA]</scope>
    <source>
        <strain evidence="1">cv. G1812</strain>
    </source>
</reference>
<keyword evidence="2" id="KW-1185">Reference proteome</keyword>
<organism evidence="1 2">
    <name type="scientific">Triticum urartu</name>
    <name type="common">Red wild einkorn</name>
    <name type="synonym">Crithodium urartu</name>
    <dbReference type="NCBI Taxonomy" id="4572"/>
    <lineage>
        <taxon>Eukaryota</taxon>
        <taxon>Viridiplantae</taxon>
        <taxon>Streptophyta</taxon>
        <taxon>Embryophyta</taxon>
        <taxon>Tracheophyta</taxon>
        <taxon>Spermatophyta</taxon>
        <taxon>Magnoliopsida</taxon>
        <taxon>Liliopsida</taxon>
        <taxon>Poales</taxon>
        <taxon>Poaceae</taxon>
        <taxon>BOP clade</taxon>
        <taxon>Pooideae</taxon>
        <taxon>Triticodae</taxon>
        <taxon>Triticeae</taxon>
        <taxon>Triticinae</taxon>
        <taxon>Triticum</taxon>
    </lineage>
</organism>
<dbReference type="AlphaFoldDB" id="A0A8R7V1U7"/>
<reference evidence="1" key="3">
    <citation type="submission" date="2022-06" db="UniProtKB">
        <authorList>
            <consortium name="EnsemblPlants"/>
        </authorList>
    </citation>
    <scope>IDENTIFICATION</scope>
</reference>
<evidence type="ECO:0000313" key="1">
    <source>
        <dbReference type="EnsemblPlants" id="TuG1812G0700002567.01.T01.cds377797"/>
    </source>
</evidence>
<accession>A0A8R7V1U7</accession>
<dbReference type="Proteomes" id="UP000015106">
    <property type="component" value="Chromosome 7"/>
</dbReference>
<evidence type="ECO:0000313" key="2">
    <source>
        <dbReference type="Proteomes" id="UP000015106"/>
    </source>
</evidence>
<dbReference type="EnsemblPlants" id="TuG1812G0700002567.01.T01">
    <property type="protein sequence ID" value="TuG1812G0700002567.01.T01.cds377797"/>
    <property type="gene ID" value="TuG1812G0700002567.01"/>
</dbReference>
<name>A0A8R7V1U7_TRIUA</name>
<reference evidence="2" key="1">
    <citation type="journal article" date="2013" name="Nature">
        <title>Draft genome of the wheat A-genome progenitor Triticum urartu.</title>
        <authorList>
            <person name="Ling H.Q."/>
            <person name="Zhao S."/>
            <person name="Liu D."/>
            <person name="Wang J."/>
            <person name="Sun H."/>
            <person name="Zhang C."/>
            <person name="Fan H."/>
            <person name="Li D."/>
            <person name="Dong L."/>
            <person name="Tao Y."/>
            <person name="Gao C."/>
            <person name="Wu H."/>
            <person name="Li Y."/>
            <person name="Cui Y."/>
            <person name="Guo X."/>
            <person name="Zheng S."/>
            <person name="Wang B."/>
            <person name="Yu K."/>
            <person name="Liang Q."/>
            <person name="Yang W."/>
            <person name="Lou X."/>
            <person name="Chen J."/>
            <person name="Feng M."/>
            <person name="Jian J."/>
            <person name="Zhang X."/>
            <person name="Luo G."/>
            <person name="Jiang Y."/>
            <person name="Liu J."/>
            <person name="Wang Z."/>
            <person name="Sha Y."/>
            <person name="Zhang B."/>
            <person name="Wu H."/>
            <person name="Tang D."/>
            <person name="Shen Q."/>
            <person name="Xue P."/>
            <person name="Zou S."/>
            <person name="Wang X."/>
            <person name="Liu X."/>
            <person name="Wang F."/>
            <person name="Yang Y."/>
            <person name="An X."/>
            <person name="Dong Z."/>
            <person name="Zhang K."/>
            <person name="Zhang X."/>
            <person name="Luo M.C."/>
            <person name="Dvorak J."/>
            <person name="Tong Y."/>
            <person name="Wang J."/>
            <person name="Yang H."/>
            <person name="Li Z."/>
            <person name="Wang D."/>
            <person name="Zhang A."/>
            <person name="Wang J."/>
        </authorList>
    </citation>
    <scope>NUCLEOTIDE SEQUENCE</scope>
    <source>
        <strain evidence="2">cv. G1812</strain>
    </source>
</reference>
<proteinExistence type="predicted"/>